<organism evidence="8 9">
    <name type="scientific">Rubinisphaera brasiliensis (strain ATCC 49424 / DSM 5305 / JCM 21570 / IAM 15109 / NBRC 103401 / IFAM 1448)</name>
    <name type="common">Planctomyces brasiliensis</name>
    <dbReference type="NCBI Taxonomy" id="756272"/>
    <lineage>
        <taxon>Bacteria</taxon>
        <taxon>Pseudomonadati</taxon>
        <taxon>Planctomycetota</taxon>
        <taxon>Planctomycetia</taxon>
        <taxon>Planctomycetales</taxon>
        <taxon>Planctomycetaceae</taxon>
        <taxon>Rubinisphaera</taxon>
    </lineage>
</organism>
<feature type="domain" description="YknX-like C-terminal permuted SH3-like" evidence="7">
    <location>
        <begin position="376"/>
        <end position="441"/>
    </location>
</feature>
<evidence type="ECO:0000259" key="4">
    <source>
        <dbReference type="Pfam" id="PF25876"/>
    </source>
</evidence>
<dbReference type="InterPro" id="IPR058626">
    <property type="entry name" value="MdtA-like_b-barrel"/>
</dbReference>
<dbReference type="Pfam" id="PF25989">
    <property type="entry name" value="YknX_C"/>
    <property type="match status" value="1"/>
</dbReference>
<evidence type="ECO:0000259" key="5">
    <source>
        <dbReference type="Pfam" id="PF25917"/>
    </source>
</evidence>
<evidence type="ECO:0000256" key="2">
    <source>
        <dbReference type="SAM" id="Coils"/>
    </source>
</evidence>
<dbReference type="eggNOG" id="COG0845">
    <property type="taxonomic scope" value="Bacteria"/>
</dbReference>
<dbReference type="KEGG" id="pbs:Plabr_0862"/>
<dbReference type="GO" id="GO:0022857">
    <property type="term" value="F:transmembrane transporter activity"/>
    <property type="evidence" value="ECO:0007669"/>
    <property type="project" value="InterPro"/>
</dbReference>
<name>F0SI96_RUBBR</name>
<evidence type="ECO:0000259" key="7">
    <source>
        <dbReference type="Pfam" id="PF25989"/>
    </source>
</evidence>
<evidence type="ECO:0000313" key="8">
    <source>
        <dbReference type="EMBL" id="ADY58485.1"/>
    </source>
</evidence>
<dbReference type="Gene3D" id="2.40.30.170">
    <property type="match status" value="1"/>
</dbReference>
<dbReference type="HOGENOM" id="CLU_018816_2_1_0"/>
<dbReference type="InterPro" id="IPR058624">
    <property type="entry name" value="MdtA-like_HH"/>
</dbReference>
<dbReference type="InterPro" id="IPR058637">
    <property type="entry name" value="YknX-like_C"/>
</dbReference>
<feature type="domain" description="Multidrug resistance protein MdtA-like alpha-helical hairpin" evidence="4">
    <location>
        <begin position="152"/>
        <end position="240"/>
    </location>
</feature>
<evidence type="ECO:0000259" key="6">
    <source>
        <dbReference type="Pfam" id="PF25944"/>
    </source>
</evidence>
<evidence type="ECO:0000313" key="9">
    <source>
        <dbReference type="Proteomes" id="UP000006860"/>
    </source>
</evidence>
<dbReference type="Pfam" id="PF25876">
    <property type="entry name" value="HH_MFP_RND"/>
    <property type="match status" value="1"/>
</dbReference>
<comment type="similarity">
    <text evidence="1">Belongs to the membrane fusion protein (MFP) (TC 8.A.1) family.</text>
</comment>
<feature type="domain" description="Multidrug resistance protein MdtA-like beta-barrel" evidence="6">
    <location>
        <begin position="280"/>
        <end position="365"/>
    </location>
</feature>
<evidence type="ECO:0000256" key="1">
    <source>
        <dbReference type="ARBA" id="ARBA00009477"/>
    </source>
</evidence>
<dbReference type="GO" id="GO:0005886">
    <property type="term" value="C:plasma membrane"/>
    <property type="evidence" value="ECO:0007669"/>
    <property type="project" value="TreeGrafter"/>
</dbReference>
<dbReference type="Gene3D" id="2.40.420.20">
    <property type="match status" value="1"/>
</dbReference>
<dbReference type="Gene3D" id="2.40.50.100">
    <property type="match status" value="2"/>
</dbReference>
<dbReference type="AlphaFoldDB" id="F0SI96"/>
<dbReference type="GO" id="GO:0030313">
    <property type="term" value="C:cell envelope"/>
    <property type="evidence" value="ECO:0007669"/>
    <property type="project" value="UniProtKB-SubCell"/>
</dbReference>
<dbReference type="Pfam" id="PF25917">
    <property type="entry name" value="BSH_RND"/>
    <property type="match status" value="1"/>
</dbReference>
<dbReference type="PANTHER" id="PTHR30158:SF10">
    <property type="entry name" value="CATION EFFLUX PUMP"/>
    <property type="match status" value="1"/>
</dbReference>
<keyword evidence="9" id="KW-1185">Reference proteome</keyword>
<reference evidence="9" key="1">
    <citation type="submission" date="2011-02" db="EMBL/GenBank/DDBJ databases">
        <title>The complete genome of Planctomyces brasiliensis DSM 5305.</title>
        <authorList>
            <person name="Lucas S."/>
            <person name="Copeland A."/>
            <person name="Lapidus A."/>
            <person name="Bruce D."/>
            <person name="Goodwin L."/>
            <person name="Pitluck S."/>
            <person name="Kyrpides N."/>
            <person name="Mavromatis K."/>
            <person name="Pagani I."/>
            <person name="Ivanova N."/>
            <person name="Ovchinnikova G."/>
            <person name="Lu M."/>
            <person name="Detter J.C."/>
            <person name="Han C."/>
            <person name="Land M."/>
            <person name="Hauser L."/>
            <person name="Markowitz V."/>
            <person name="Cheng J.-F."/>
            <person name="Hugenholtz P."/>
            <person name="Woyke T."/>
            <person name="Wu D."/>
            <person name="Tindall B."/>
            <person name="Pomrenke H.G."/>
            <person name="Brambilla E."/>
            <person name="Klenk H.-P."/>
            <person name="Eisen J.A."/>
        </authorList>
    </citation>
    <scope>NUCLEOTIDE SEQUENCE [LARGE SCALE GENOMIC DNA]</scope>
    <source>
        <strain evidence="9">ATCC 49424 / DSM 5305 / JCM 21570 / NBRC 103401 / IFAM 1448</strain>
    </source>
</reference>
<dbReference type="GO" id="GO:0046677">
    <property type="term" value="P:response to antibiotic"/>
    <property type="evidence" value="ECO:0007669"/>
    <property type="project" value="TreeGrafter"/>
</dbReference>
<evidence type="ECO:0000256" key="3">
    <source>
        <dbReference type="SAM" id="MobiDB-lite"/>
    </source>
</evidence>
<gene>
    <name evidence="8" type="ordered locus">Plabr_0862</name>
</gene>
<dbReference type="Pfam" id="PF25944">
    <property type="entry name" value="Beta-barrel_RND"/>
    <property type="match status" value="1"/>
</dbReference>
<dbReference type="EMBL" id="CP002546">
    <property type="protein sequence ID" value="ADY58485.1"/>
    <property type="molecule type" value="Genomic_DNA"/>
</dbReference>
<keyword evidence="2" id="KW-0175">Coiled coil</keyword>
<dbReference type="InterPro" id="IPR006143">
    <property type="entry name" value="RND_pump_MFP"/>
</dbReference>
<protein>
    <submittedName>
        <fullName evidence="8">Efflux transporter, RND family, MFP subunit</fullName>
    </submittedName>
</protein>
<dbReference type="SUPFAM" id="SSF111369">
    <property type="entry name" value="HlyD-like secretion proteins"/>
    <property type="match status" value="3"/>
</dbReference>
<feature type="region of interest" description="Disordered" evidence="3">
    <location>
        <begin position="477"/>
        <end position="515"/>
    </location>
</feature>
<sequence>MSFSTQTLYVRSSQNKNHMMIPLKKSALGQAGPWVLFFFFLLGSQLVGCNQEQQAPPSPPPPEVTTAYPFMKQVVEWDPYTGRLDAVEFVEVRARVSGYLQEISFEEGHPVEKDQTLFVIDQRPFKAALKQANAQLTESQAMLEEAKAAKVQAEAEQRRSQAQLELAQSTLNRTRRLIQQNVLTEDELDQAVSEFDQAQANVEFAAAKVVSSNADIETAKAHIEVAKANIETAELDVEYTTVKAPISGLISNIDVTRGNLIAGGSPNSTLLTTIVSLDPIHCYFDANEQELLKYVRLAEKGSRGSSRFVKNPVFLELVDEENFPHQGHMDFVDNRVDPNTGTIRGRAIFRNPKGLLQPGLFARIALPGSSPFEATLVPDAAISIDQGERYLYVVKDGVAHRRAIKTGTRIDGLRVVHEGLERDEQFVFKGLQRVRDQAPVNATLYAEEGQEEGDGIIDDLLVPDGLPDYYEPVPEDEWIRRDADFPPPLSLRQDDEASPRLSTMNQPNFGGEGSK</sequence>
<proteinExistence type="inferred from homology"/>
<dbReference type="InterPro" id="IPR058625">
    <property type="entry name" value="MdtA-like_BSH"/>
</dbReference>
<dbReference type="Proteomes" id="UP000006860">
    <property type="component" value="Chromosome"/>
</dbReference>
<dbReference type="PANTHER" id="PTHR30158">
    <property type="entry name" value="ACRA/E-RELATED COMPONENT OF DRUG EFFLUX TRANSPORTER"/>
    <property type="match status" value="1"/>
</dbReference>
<dbReference type="NCBIfam" id="TIGR01730">
    <property type="entry name" value="RND_mfp"/>
    <property type="match status" value="1"/>
</dbReference>
<feature type="domain" description="Multidrug resistance protein MdtA-like barrel-sandwich hybrid" evidence="5">
    <location>
        <begin position="89"/>
        <end position="272"/>
    </location>
</feature>
<feature type="coiled-coil region" evidence="2">
    <location>
        <begin position="126"/>
        <end position="236"/>
    </location>
</feature>
<accession>F0SI96</accession>
<dbReference type="STRING" id="756272.Plabr_0862"/>